<evidence type="ECO:0000256" key="4">
    <source>
        <dbReference type="ARBA" id="ARBA00023163"/>
    </source>
</evidence>
<name>A0A0K1PNJ0_9BACT</name>
<dbReference type="Proteomes" id="UP000064967">
    <property type="component" value="Chromosome"/>
</dbReference>
<dbReference type="GO" id="GO:0003677">
    <property type="term" value="F:DNA binding"/>
    <property type="evidence" value="ECO:0007669"/>
    <property type="project" value="UniProtKB-KW"/>
</dbReference>
<reference evidence="5 6" key="1">
    <citation type="submission" date="2015-08" db="EMBL/GenBank/DDBJ databases">
        <authorList>
            <person name="Babu N.S."/>
            <person name="Beckwith C.J."/>
            <person name="Beseler K.G."/>
            <person name="Brison A."/>
            <person name="Carone J.V."/>
            <person name="Caskin T.P."/>
            <person name="Diamond M."/>
            <person name="Durham M.E."/>
            <person name="Foxe J.M."/>
            <person name="Go M."/>
            <person name="Henderson B.A."/>
            <person name="Jones I.B."/>
            <person name="McGettigan J.A."/>
            <person name="Micheletti S.J."/>
            <person name="Nasrallah M.E."/>
            <person name="Ortiz D."/>
            <person name="Piller C.R."/>
            <person name="Privatt S.R."/>
            <person name="Schneider S.L."/>
            <person name="Sharp S."/>
            <person name="Smith T.C."/>
            <person name="Stanton J.D."/>
            <person name="Ullery H.E."/>
            <person name="Wilson R.J."/>
            <person name="Serrano M.G."/>
            <person name="Buck G."/>
            <person name="Lee V."/>
            <person name="Wang Y."/>
            <person name="Carvalho R."/>
            <person name="Voegtly L."/>
            <person name="Shi R."/>
            <person name="Duckworth R."/>
            <person name="Johnson A."/>
            <person name="Loviza R."/>
            <person name="Walstead R."/>
            <person name="Shah Z."/>
            <person name="Kiflezghi M."/>
            <person name="Wade K."/>
            <person name="Ball S.L."/>
            <person name="Bradley K.W."/>
            <person name="Asai D.J."/>
            <person name="Bowman C.A."/>
            <person name="Russell D.A."/>
            <person name="Pope W.H."/>
            <person name="Jacobs-Sera D."/>
            <person name="Hendrix R.W."/>
            <person name="Hatfull G.F."/>
        </authorList>
    </citation>
    <scope>NUCLEOTIDE SEQUENCE [LARGE SCALE GENOMIC DNA]</scope>
    <source>
        <strain evidence="5 6">DSM 27648</strain>
    </source>
</reference>
<dbReference type="STRING" id="1391654.AKJ09_01757"/>
<keyword evidence="4" id="KW-0804">Transcription</keyword>
<keyword evidence="3" id="KW-0238">DNA-binding</keyword>
<evidence type="ECO:0000256" key="2">
    <source>
        <dbReference type="ARBA" id="ARBA00023015"/>
    </source>
</evidence>
<dbReference type="EMBL" id="CP012333">
    <property type="protein sequence ID" value="AKU95093.1"/>
    <property type="molecule type" value="Genomic_DNA"/>
</dbReference>
<dbReference type="OrthoDB" id="279010at2"/>
<evidence type="ECO:0000313" key="5">
    <source>
        <dbReference type="EMBL" id="AKU95093.1"/>
    </source>
</evidence>
<organism evidence="5 6">
    <name type="scientific">Labilithrix luteola</name>
    <dbReference type="NCBI Taxonomy" id="1391654"/>
    <lineage>
        <taxon>Bacteria</taxon>
        <taxon>Pseudomonadati</taxon>
        <taxon>Myxococcota</taxon>
        <taxon>Polyangia</taxon>
        <taxon>Polyangiales</taxon>
        <taxon>Labilitrichaceae</taxon>
        <taxon>Labilithrix</taxon>
    </lineage>
</organism>
<protein>
    <submittedName>
        <fullName evidence="5">Transcriptional repressor, BlaI/MecI family</fullName>
    </submittedName>
</protein>
<dbReference type="InterPro" id="IPR036390">
    <property type="entry name" value="WH_DNA-bd_sf"/>
</dbReference>
<sequence>MREAGMTERKKTIHDTEWDLLEVLWSKERATAREVAEALAEKRAWAVSTVKTLLDRMVQKDLVSARQVGNVWEYTPAVRAVDAQRSAWAELVDKAFGGSVAPALHFLAKDAQLSKKELAELRALLDAKDGKGKRHD</sequence>
<dbReference type="KEGG" id="llu:AKJ09_01757"/>
<dbReference type="InterPro" id="IPR036388">
    <property type="entry name" value="WH-like_DNA-bd_sf"/>
</dbReference>
<accession>A0A0K1PNJ0</accession>
<dbReference type="InterPro" id="IPR005650">
    <property type="entry name" value="BlaI_family"/>
</dbReference>
<proteinExistence type="inferred from homology"/>
<dbReference type="GO" id="GO:0045892">
    <property type="term" value="P:negative regulation of DNA-templated transcription"/>
    <property type="evidence" value="ECO:0007669"/>
    <property type="project" value="InterPro"/>
</dbReference>
<evidence type="ECO:0000256" key="3">
    <source>
        <dbReference type="ARBA" id="ARBA00023125"/>
    </source>
</evidence>
<dbReference type="Pfam" id="PF03965">
    <property type="entry name" value="Penicillinase_R"/>
    <property type="match status" value="1"/>
</dbReference>
<comment type="similarity">
    <text evidence="1">Belongs to the BlaI transcriptional regulatory family.</text>
</comment>
<dbReference type="AlphaFoldDB" id="A0A0K1PNJ0"/>
<dbReference type="Gene3D" id="1.10.10.10">
    <property type="entry name" value="Winged helix-like DNA-binding domain superfamily/Winged helix DNA-binding domain"/>
    <property type="match status" value="1"/>
</dbReference>
<evidence type="ECO:0000256" key="1">
    <source>
        <dbReference type="ARBA" id="ARBA00011046"/>
    </source>
</evidence>
<dbReference type="SUPFAM" id="SSF46785">
    <property type="entry name" value="Winged helix' DNA-binding domain"/>
    <property type="match status" value="1"/>
</dbReference>
<keyword evidence="6" id="KW-1185">Reference proteome</keyword>
<gene>
    <name evidence="5" type="ORF">AKJ09_01757</name>
</gene>
<dbReference type="PIRSF" id="PIRSF019455">
    <property type="entry name" value="CopR_AtkY"/>
    <property type="match status" value="1"/>
</dbReference>
<evidence type="ECO:0000313" key="6">
    <source>
        <dbReference type="Proteomes" id="UP000064967"/>
    </source>
</evidence>
<keyword evidence="2" id="KW-0805">Transcription regulation</keyword>
<dbReference type="Gene3D" id="1.10.4040.10">
    <property type="entry name" value="Penicillinase repressor domain"/>
    <property type="match status" value="1"/>
</dbReference>